<dbReference type="InterPro" id="IPR051010">
    <property type="entry name" value="BCAA_transport"/>
</dbReference>
<feature type="signal peptide" evidence="5">
    <location>
        <begin position="1"/>
        <end position="26"/>
    </location>
</feature>
<organism evidence="7 8">
    <name type="scientific">Clostridium botulinum B2 450</name>
    <dbReference type="NCBI Taxonomy" id="1379739"/>
    <lineage>
        <taxon>Bacteria</taxon>
        <taxon>Bacillati</taxon>
        <taxon>Bacillota</taxon>
        <taxon>Clostridia</taxon>
        <taxon>Eubacteriales</taxon>
        <taxon>Clostridiaceae</taxon>
        <taxon>Clostridium</taxon>
    </lineage>
</organism>
<accession>A0A0D0ZUW4</accession>
<keyword evidence="3 5" id="KW-0732">Signal</keyword>
<dbReference type="PANTHER" id="PTHR30483:SF6">
    <property type="entry name" value="PERIPLASMIC BINDING PROTEIN OF ABC TRANSPORTER FOR NATURAL AMINO ACIDS"/>
    <property type="match status" value="1"/>
</dbReference>
<evidence type="ECO:0000256" key="4">
    <source>
        <dbReference type="ARBA" id="ARBA00022970"/>
    </source>
</evidence>
<feature type="domain" description="Leucine-binding protein" evidence="6">
    <location>
        <begin position="36"/>
        <end position="363"/>
    </location>
</feature>
<evidence type="ECO:0000256" key="2">
    <source>
        <dbReference type="ARBA" id="ARBA00022448"/>
    </source>
</evidence>
<evidence type="ECO:0000259" key="6">
    <source>
        <dbReference type="Pfam" id="PF13458"/>
    </source>
</evidence>
<evidence type="ECO:0000256" key="5">
    <source>
        <dbReference type="SAM" id="SignalP"/>
    </source>
</evidence>
<dbReference type="InterPro" id="IPR028081">
    <property type="entry name" value="Leu-bd"/>
</dbReference>
<evidence type="ECO:0000313" key="7">
    <source>
        <dbReference type="EMBL" id="KIS22473.1"/>
    </source>
</evidence>
<protein>
    <submittedName>
        <fullName evidence="7">Branched-chain amino acid ABC transporter substrate-binding protein</fullName>
    </submittedName>
</protein>
<dbReference type="PATRIC" id="fig|1379739.3.peg.772"/>
<reference evidence="7 8" key="1">
    <citation type="submission" date="2014-06" db="EMBL/GenBank/DDBJ databases">
        <title>Genome characterization of distinct group I Clostridium botulinum lineages.</title>
        <authorList>
            <person name="Giordani F."/>
            <person name="Anselmo A."/>
            <person name="Fillo S."/>
            <person name="Palozzi A.M."/>
            <person name="Fortunato A."/>
            <person name="Gentile B."/>
            <person name="Ciammaruconi A."/>
            <person name="Anniballi F."/>
            <person name="De Medici D."/>
            <person name="Lista F."/>
        </authorList>
    </citation>
    <scope>NUCLEOTIDE SEQUENCE [LARGE SCALE GENOMIC DNA]</scope>
    <source>
        <strain evidence="7 8">B2 450</strain>
    </source>
</reference>
<dbReference type="Proteomes" id="UP000032250">
    <property type="component" value="Unassembled WGS sequence"/>
</dbReference>
<dbReference type="Pfam" id="PF13458">
    <property type="entry name" value="Peripla_BP_6"/>
    <property type="match status" value="1"/>
</dbReference>
<dbReference type="InterPro" id="IPR000709">
    <property type="entry name" value="Leu_Ile_Val-bd"/>
</dbReference>
<evidence type="ECO:0000256" key="1">
    <source>
        <dbReference type="ARBA" id="ARBA00010062"/>
    </source>
</evidence>
<sequence length="380" mass="41203">MKFAKFKKKSLIALSSILVLSSLVGCQSNSSEKDGTIKIGLVAPLSGAMAQDGKSILNAAQLAVDEVNKEGGINKKKIELVYEDDKGEPKEAASIANKYSSDKDIMAVMGSFSAPCTLAGIPIYTKAKIPMMGPCGSAPALSGSSEYYRKVTPSDLTTGKELSKWMLKDMNYKKVAIIYVNNDYGKGVAESVDNFYKENGGQVVAKESYMPKTQDFGSIITKVKSKNPDIIIMGSFYGDAGAFLKQAHNVGYNPKVAGPTPLLSKSLVDLAGKDAEGIFTIGSFSTNLENEKVKEFTEKYKKKYNQAPSSFAAYSYDATKILIEGIKKGGNDREKINEALKNMGTYTGVTGNTKFEKSGDAEKNLIRFIVKDGKFVEWKK</sequence>
<evidence type="ECO:0000313" key="8">
    <source>
        <dbReference type="Proteomes" id="UP000032250"/>
    </source>
</evidence>
<dbReference type="RefSeq" id="WP_003488334.1">
    <property type="nucleotide sequence ID" value="NZ_JXSU01000007.1"/>
</dbReference>
<dbReference type="HOGENOM" id="CLU_027128_6_1_9"/>
<dbReference type="AlphaFoldDB" id="A0A0D0ZUW4"/>
<dbReference type="Gene3D" id="3.40.50.2300">
    <property type="match status" value="2"/>
</dbReference>
<dbReference type="InterPro" id="IPR028082">
    <property type="entry name" value="Peripla_BP_I"/>
</dbReference>
<dbReference type="GO" id="GO:0006865">
    <property type="term" value="P:amino acid transport"/>
    <property type="evidence" value="ECO:0007669"/>
    <property type="project" value="UniProtKB-KW"/>
</dbReference>
<dbReference type="PANTHER" id="PTHR30483">
    <property type="entry name" value="LEUCINE-SPECIFIC-BINDING PROTEIN"/>
    <property type="match status" value="1"/>
</dbReference>
<dbReference type="CDD" id="cd06349">
    <property type="entry name" value="PBP1_ABC_HAAT-like"/>
    <property type="match status" value="1"/>
</dbReference>
<gene>
    <name evidence="7" type="ORF">N495_02335</name>
</gene>
<comment type="caution">
    <text evidence="7">The sequence shown here is derived from an EMBL/GenBank/DDBJ whole genome shotgun (WGS) entry which is preliminary data.</text>
</comment>
<dbReference type="PRINTS" id="PR00337">
    <property type="entry name" value="LEUILEVALBP"/>
</dbReference>
<keyword evidence="4" id="KW-0029">Amino-acid transport</keyword>
<evidence type="ECO:0000256" key="3">
    <source>
        <dbReference type="ARBA" id="ARBA00022729"/>
    </source>
</evidence>
<feature type="chain" id="PRO_5039069097" evidence="5">
    <location>
        <begin position="27"/>
        <end position="380"/>
    </location>
</feature>
<dbReference type="SUPFAM" id="SSF53822">
    <property type="entry name" value="Periplasmic binding protein-like I"/>
    <property type="match status" value="1"/>
</dbReference>
<dbReference type="PROSITE" id="PS51257">
    <property type="entry name" value="PROKAR_LIPOPROTEIN"/>
    <property type="match status" value="1"/>
</dbReference>
<dbReference type="EMBL" id="JXSU01000007">
    <property type="protein sequence ID" value="KIS22473.1"/>
    <property type="molecule type" value="Genomic_DNA"/>
</dbReference>
<name>A0A0D0ZUW4_CLOBO</name>
<keyword evidence="2" id="KW-0813">Transport</keyword>
<proteinExistence type="inferred from homology"/>
<dbReference type="OrthoDB" id="9783240at2"/>
<comment type="similarity">
    <text evidence="1">Belongs to the leucine-binding protein family.</text>
</comment>